<reference evidence="1 2" key="1">
    <citation type="submission" date="2023-07" db="EMBL/GenBank/DDBJ databases">
        <title>Sorghum-associated microbial communities from plants grown in Nebraska, USA.</title>
        <authorList>
            <person name="Schachtman D."/>
        </authorList>
    </citation>
    <scope>NUCLEOTIDE SEQUENCE [LARGE SCALE GENOMIC DNA]</scope>
    <source>
        <strain evidence="1 2">DS994</strain>
    </source>
</reference>
<evidence type="ECO:0000313" key="1">
    <source>
        <dbReference type="EMBL" id="MDQ0118075.1"/>
    </source>
</evidence>
<keyword evidence="2" id="KW-1185">Reference proteome</keyword>
<accession>A0ABT9UHC5</accession>
<evidence type="ECO:0000313" key="2">
    <source>
        <dbReference type="Proteomes" id="UP001226389"/>
    </source>
</evidence>
<organism evidence="1 2">
    <name type="scientific">Pseudarthrobacter defluvii</name>
    <dbReference type="NCBI Taxonomy" id="410837"/>
    <lineage>
        <taxon>Bacteria</taxon>
        <taxon>Bacillati</taxon>
        <taxon>Actinomycetota</taxon>
        <taxon>Actinomycetes</taxon>
        <taxon>Micrococcales</taxon>
        <taxon>Micrococcaceae</taxon>
        <taxon>Pseudarthrobacter</taxon>
    </lineage>
</organism>
<dbReference type="Proteomes" id="UP001226389">
    <property type="component" value="Unassembled WGS sequence"/>
</dbReference>
<name>A0ABT9UHC5_9MICC</name>
<proteinExistence type="predicted"/>
<comment type="caution">
    <text evidence="1">The sequence shown here is derived from an EMBL/GenBank/DDBJ whole genome shotgun (WGS) entry which is preliminary data.</text>
</comment>
<dbReference type="EMBL" id="JAUSSY010000004">
    <property type="protein sequence ID" value="MDQ0118075.1"/>
    <property type="molecule type" value="Genomic_DNA"/>
</dbReference>
<sequence>MRKFDRVFVYYPRGKRSGGPEALHQLVDSLRRQGVDAALVPYPNTRHLLRVSDYDTYDAPESDGVKDVRGAAVVAGEAQYALLGRVNYAQPICWWLSIDYSYLYSYARRGFQAPHEQQKVLTSLRAPAAKFRGLLRSVIARDNHFLHLTQSQYAWSYLVDRKHTMPSMLSDYTPRLDDITALPTDTRRGISYNATKAEYVTSGLARHLPDVEFVPIIGMTQDEVYDTLRRTRLYLDLGAHPGKDRIPREAAIAGNIVVVGLRGAAAYSADVPIPFSHKLLMEGAYEAQAARRISGILSSAKTAFADQAEFRARILREKDVFDEEVRAFFIEGVRGFDAGHSSDLARSFTVEQAPEL</sequence>
<gene>
    <name evidence="1" type="ORF">J2T22_001252</name>
</gene>
<evidence type="ECO:0008006" key="3">
    <source>
        <dbReference type="Google" id="ProtNLM"/>
    </source>
</evidence>
<protein>
    <recommendedName>
        <fullName evidence="3">Glycosyl transferase family 1</fullName>
    </recommendedName>
</protein>